<accession>A0A7X4KD24</accession>
<dbReference type="RefSeq" id="WP_161016350.1">
    <property type="nucleotide sequence ID" value="NZ_WWCK01000007.1"/>
</dbReference>
<dbReference type="Pfam" id="PF10604">
    <property type="entry name" value="Polyketide_cyc2"/>
    <property type="match status" value="1"/>
</dbReference>
<comment type="caution">
    <text evidence="1">The sequence shown here is derived from an EMBL/GenBank/DDBJ whole genome shotgun (WGS) entry which is preliminary data.</text>
</comment>
<evidence type="ECO:0000313" key="2">
    <source>
        <dbReference type="Proteomes" id="UP000450012"/>
    </source>
</evidence>
<dbReference type="CDD" id="cd07821">
    <property type="entry name" value="PYR_PYL_RCAR_like"/>
    <property type="match status" value="1"/>
</dbReference>
<dbReference type="EMBL" id="WWCK01000007">
    <property type="protein sequence ID" value="MYM69846.1"/>
    <property type="molecule type" value="Genomic_DNA"/>
</dbReference>
<proteinExistence type="predicted"/>
<dbReference type="Gene3D" id="3.30.530.20">
    <property type="match status" value="1"/>
</dbReference>
<sequence>MASTIASIQLPVSAGRVWQLIGGFNALPDWLPYIPHSELSEGGRVRTLANPDGDAIVERLEAYNDKERYYSYSILKAPFPSKDYYATLRVKPDGESASVVEWSGSFTPVGVSEQEAVQLFNGIYTDGLQALKENILRTPPGATTA</sequence>
<dbReference type="PANTHER" id="PTHR39332:SF7">
    <property type="entry name" value="SRPBCC FAMILY PROTEIN"/>
    <property type="match status" value="1"/>
</dbReference>
<name>A0A7X4KD24_9BURK</name>
<reference evidence="1 2" key="1">
    <citation type="submission" date="2019-12" db="EMBL/GenBank/DDBJ databases">
        <title>Novel species isolated from a subtropical stream in China.</title>
        <authorList>
            <person name="Lu H."/>
        </authorList>
    </citation>
    <scope>NUCLEOTIDE SEQUENCE [LARGE SCALE GENOMIC DNA]</scope>
    <source>
        <strain evidence="1 2">FT55W</strain>
    </source>
</reference>
<dbReference type="InterPro" id="IPR019587">
    <property type="entry name" value="Polyketide_cyclase/dehydratase"/>
</dbReference>
<dbReference type="Proteomes" id="UP000450012">
    <property type="component" value="Unassembled WGS sequence"/>
</dbReference>
<protein>
    <submittedName>
        <fullName evidence="1">SRPBCC family protein</fullName>
    </submittedName>
</protein>
<dbReference type="AlphaFoldDB" id="A0A7X4KD24"/>
<evidence type="ECO:0000313" key="1">
    <source>
        <dbReference type="EMBL" id="MYM69846.1"/>
    </source>
</evidence>
<keyword evidence="2" id="KW-1185">Reference proteome</keyword>
<dbReference type="InterPro" id="IPR023393">
    <property type="entry name" value="START-like_dom_sf"/>
</dbReference>
<organism evidence="1 2">
    <name type="scientific">Duganella rivi</name>
    <dbReference type="NCBI Taxonomy" id="2666083"/>
    <lineage>
        <taxon>Bacteria</taxon>
        <taxon>Pseudomonadati</taxon>
        <taxon>Pseudomonadota</taxon>
        <taxon>Betaproteobacteria</taxon>
        <taxon>Burkholderiales</taxon>
        <taxon>Oxalobacteraceae</taxon>
        <taxon>Telluria group</taxon>
        <taxon>Duganella</taxon>
    </lineage>
</organism>
<dbReference type="SUPFAM" id="SSF55961">
    <property type="entry name" value="Bet v1-like"/>
    <property type="match status" value="1"/>
</dbReference>
<dbReference type="PANTHER" id="PTHR39332">
    <property type="entry name" value="BLL4707 PROTEIN"/>
    <property type="match status" value="1"/>
</dbReference>
<gene>
    <name evidence="1" type="ORF">GTP45_23800</name>
</gene>